<evidence type="ECO:0000256" key="1">
    <source>
        <dbReference type="SAM" id="MobiDB-lite"/>
    </source>
</evidence>
<sequence>MESNRFPDIDGECDDDHGPVRERRENIAYSKKSKQTKRSNCDMASPADTATSTRNETVASCSHVTLAEPNRGDNDQKNLIRRRAQKEDAHDSVSCADASNAASPARDATNDRPAALGKCRHSKLDDHIPDTHENSDGDYDPAQEPREKVAQRKKPKQTKRK</sequence>
<feature type="region of interest" description="Disordered" evidence="1">
    <location>
        <begin position="1"/>
        <end position="161"/>
    </location>
</feature>
<reference evidence="2" key="1">
    <citation type="journal article" date="2021" name="Nat. Commun.">
        <title>Genetic determinants of endophytism in the Arabidopsis root mycobiome.</title>
        <authorList>
            <person name="Mesny F."/>
            <person name="Miyauchi S."/>
            <person name="Thiergart T."/>
            <person name="Pickel B."/>
            <person name="Atanasova L."/>
            <person name="Karlsson M."/>
            <person name="Huettel B."/>
            <person name="Barry K.W."/>
            <person name="Haridas S."/>
            <person name="Chen C."/>
            <person name="Bauer D."/>
            <person name="Andreopoulos W."/>
            <person name="Pangilinan J."/>
            <person name="LaButti K."/>
            <person name="Riley R."/>
            <person name="Lipzen A."/>
            <person name="Clum A."/>
            <person name="Drula E."/>
            <person name="Henrissat B."/>
            <person name="Kohler A."/>
            <person name="Grigoriev I.V."/>
            <person name="Martin F.M."/>
            <person name="Hacquard S."/>
        </authorList>
    </citation>
    <scope>NUCLEOTIDE SEQUENCE</scope>
    <source>
        <strain evidence="2">MPI-CAGE-CH-0230</strain>
    </source>
</reference>
<name>A0A9P8YIG2_9PEZI</name>
<feature type="compositionally biased region" description="Basic and acidic residues" evidence="1">
    <location>
        <begin position="122"/>
        <end position="135"/>
    </location>
</feature>
<evidence type="ECO:0000313" key="3">
    <source>
        <dbReference type="Proteomes" id="UP000756346"/>
    </source>
</evidence>
<accession>A0A9P8YIG2</accession>
<organism evidence="2 3">
    <name type="scientific">Microdochium trichocladiopsis</name>
    <dbReference type="NCBI Taxonomy" id="1682393"/>
    <lineage>
        <taxon>Eukaryota</taxon>
        <taxon>Fungi</taxon>
        <taxon>Dikarya</taxon>
        <taxon>Ascomycota</taxon>
        <taxon>Pezizomycotina</taxon>
        <taxon>Sordariomycetes</taxon>
        <taxon>Xylariomycetidae</taxon>
        <taxon>Xylariales</taxon>
        <taxon>Microdochiaceae</taxon>
        <taxon>Microdochium</taxon>
    </lineage>
</organism>
<dbReference type="EMBL" id="JAGTJQ010000001">
    <property type="protein sequence ID" value="KAH7040880.1"/>
    <property type="molecule type" value="Genomic_DNA"/>
</dbReference>
<dbReference type="AlphaFoldDB" id="A0A9P8YIG2"/>
<dbReference type="Proteomes" id="UP000756346">
    <property type="component" value="Unassembled WGS sequence"/>
</dbReference>
<feature type="compositionally biased region" description="Basic residues" evidence="1">
    <location>
        <begin position="151"/>
        <end position="161"/>
    </location>
</feature>
<comment type="caution">
    <text evidence="2">The sequence shown here is derived from an EMBL/GenBank/DDBJ whole genome shotgun (WGS) entry which is preliminary data.</text>
</comment>
<dbReference type="GeneID" id="70185817"/>
<proteinExistence type="predicted"/>
<feature type="compositionally biased region" description="Polar residues" evidence="1">
    <location>
        <begin position="48"/>
        <end position="63"/>
    </location>
</feature>
<feature type="compositionally biased region" description="Basic and acidic residues" evidence="1">
    <location>
        <begin position="16"/>
        <end position="26"/>
    </location>
</feature>
<protein>
    <submittedName>
        <fullName evidence="2">Uncharacterized protein</fullName>
    </submittedName>
</protein>
<dbReference type="RefSeq" id="XP_046018935.1">
    <property type="nucleotide sequence ID" value="XM_046156271.1"/>
</dbReference>
<keyword evidence="3" id="KW-1185">Reference proteome</keyword>
<gene>
    <name evidence="2" type="ORF">B0I36DRAFT_344546</name>
</gene>
<evidence type="ECO:0000313" key="2">
    <source>
        <dbReference type="EMBL" id="KAH7040880.1"/>
    </source>
</evidence>